<protein>
    <submittedName>
        <fullName evidence="3">Uncharacterized protein LOC111312959</fullName>
    </submittedName>
</protein>
<evidence type="ECO:0000259" key="1">
    <source>
        <dbReference type="Pfam" id="PF13456"/>
    </source>
</evidence>
<dbReference type="GeneID" id="111312959"/>
<keyword evidence="2" id="KW-1185">Reference proteome</keyword>
<proteinExistence type="predicted"/>
<sequence>MSAIENVKFVKVFREANGMADALTKLDVLQCSCGDFMILLSVGRASYPPSEGFLNFNVDGAARGKPGQSGCGGVPRNEEGQVVALFSGPLGIQDSNIAELMAIKMALEILRDIDKLIQEVGNVKVTNIYRKESGMADSLAKAEVERMNMFTSWW</sequence>
<evidence type="ECO:0000313" key="2">
    <source>
        <dbReference type="Proteomes" id="UP000515121"/>
    </source>
</evidence>
<gene>
    <name evidence="3" type="primary">LOC111312959</name>
</gene>
<dbReference type="PANTHER" id="PTHR47723:SF19">
    <property type="entry name" value="POLYNUCLEOTIDYL TRANSFERASE, RIBONUCLEASE H-LIKE SUPERFAMILY PROTEIN"/>
    <property type="match status" value="1"/>
</dbReference>
<dbReference type="InterPro" id="IPR036397">
    <property type="entry name" value="RNaseH_sf"/>
</dbReference>
<dbReference type="GO" id="GO:0003676">
    <property type="term" value="F:nucleic acid binding"/>
    <property type="evidence" value="ECO:0007669"/>
    <property type="project" value="InterPro"/>
</dbReference>
<evidence type="ECO:0000313" key="3">
    <source>
        <dbReference type="RefSeq" id="XP_022769485.1"/>
    </source>
</evidence>
<dbReference type="Pfam" id="PF13456">
    <property type="entry name" value="RVT_3"/>
    <property type="match status" value="1"/>
</dbReference>
<dbReference type="InterPro" id="IPR053151">
    <property type="entry name" value="RNase_H-like"/>
</dbReference>
<reference evidence="3" key="1">
    <citation type="submission" date="2025-08" db="UniProtKB">
        <authorList>
            <consortium name="RefSeq"/>
        </authorList>
    </citation>
    <scope>IDENTIFICATION</scope>
    <source>
        <tissue evidence="3">Fruit stalk</tissue>
    </source>
</reference>
<accession>A0A6P6AXK0</accession>
<dbReference type="Proteomes" id="UP000515121">
    <property type="component" value="Unplaced"/>
</dbReference>
<dbReference type="CDD" id="cd06222">
    <property type="entry name" value="RNase_H_like"/>
    <property type="match status" value="1"/>
</dbReference>
<organism evidence="2 3">
    <name type="scientific">Durio zibethinus</name>
    <name type="common">Durian</name>
    <dbReference type="NCBI Taxonomy" id="66656"/>
    <lineage>
        <taxon>Eukaryota</taxon>
        <taxon>Viridiplantae</taxon>
        <taxon>Streptophyta</taxon>
        <taxon>Embryophyta</taxon>
        <taxon>Tracheophyta</taxon>
        <taxon>Spermatophyta</taxon>
        <taxon>Magnoliopsida</taxon>
        <taxon>eudicotyledons</taxon>
        <taxon>Gunneridae</taxon>
        <taxon>Pentapetalae</taxon>
        <taxon>rosids</taxon>
        <taxon>malvids</taxon>
        <taxon>Malvales</taxon>
        <taxon>Malvaceae</taxon>
        <taxon>Helicteroideae</taxon>
        <taxon>Durio</taxon>
    </lineage>
</organism>
<dbReference type="AlphaFoldDB" id="A0A6P6AXK0"/>
<dbReference type="PANTHER" id="PTHR47723">
    <property type="entry name" value="OS05G0353850 PROTEIN"/>
    <property type="match status" value="1"/>
</dbReference>
<dbReference type="RefSeq" id="XP_022769485.1">
    <property type="nucleotide sequence ID" value="XM_022913750.1"/>
</dbReference>
<dbReference type="SUPFAM" id="SSF53098">
    <property type="entry name" value="Ribonuclease H-like"/>
    <property type="match status" value="1"/>
</dbReference>
<dbReference type="OrthoDB" id="940053at2759"/>
<name>A0A6P6AXK0_DURZI</name>
<dbReference type="Gene3D" id="3.30.420.10">
    <property type="entry name" value="Ribonuclease H-like superfamily/Ribonuclease H"/>
    <property type="match status" value="1"/>
</dbReference>
<feature type="domain" description="RNase H type-1" evidence="1">
    <location>
        <begin position="57"/>
        <end position="109"/>
    </location>
</feature>
<dbReference type="InterPro" id="IPR012337">
    <property type="entry name" value="RNaseH-like_sf"/>
</dbReference>
<dbReference type="KEGG" id="dzi:111312959"/>
<dbReference type="InterPro" id="IPR002156">
    <property type="entry name" value="RNaseH_domain"/>
</dbReference>
<dbReference type="InterPro" id="IPR044730">
    <property type="entry name" value="RNase_H-like_dom_plant"/>
</dbReference>
<dbReference type="GO" id="GO:0004523">
    <property type="term" value="F:RNA-DNA hybrid ribonuclease activity"/>
    <property type="evidence" value="ECO:0007669"/>
    <property type="project" value="InterPro"/>
</dbReference>